<feature type="domain" description="NAD(P)-binding" evidence="1">
    <location>
        <begin position="4"/>
        <end position="307"/>
    </location>
</feature>
<dbReference type="Gene3D" id="3.40.50.720">
    <property type="entry name" value="NAD(P)-binding Rossmann-like Domain"/>
    <property type="match status" value="1"/>
</dbReference>
<dbReference type="STRING" id="1499967.U27_06685"/>
<dbReference type="PANTHER" id="PTHR43000">
    <property type="entry name" value="DTDP-D-GLUCOSE 4,6-DEHYDRATASE-RELATED"/>
    <property type="match status" value="1"/>
</dbReference>
<reference evidence="2" key="1">
    <citation type="journal article" date="2015" name="PeerJ">
        <title>First genomic representation of candidate bacterial phylum KSB3 points to enhanced environmental sensing as a trigger of wastewater bulking.</title>
        <authorList>
            <person name="Sekiguchi Y."/>
            <person name="Ohashi A."/>
            <person name="Parks D.H."/>
            <person name="Yamauchi T."/>
            <person name="Tyson G.W."/>
            <person name="Hugenholtz P."/>
        </authorList>
    </citation>
    <scope>NUCLEOTIDE SEQUENCE [LARGE SCALE GENOMIC DNA]</scope>
</reference>
<organism evidence="2">
    <name type="scientific">Vecturithrix granuli</name>
    <dbReference type="NCBI Taxonomy" id="1499967"/>
    <lineage>
        <taxon>Bacteria</taxon>
        <taxon>Candidatus Moduliflexota</taxon>
        <taxon>Candidatus Vecturitrichia</taxon>
        <taxon>Candidatus Vecturitrichales</taxon>
        <taxon>Candidatus Vecturitrichaceae</taxon>
        <taxon>Candidatus Vecturithrix</taxon>
    </lineage>
</organism>
<protein>
    <submittedName>
        <fullName evidence="2">NAD-dependent epimerase/dehydratase</fullName>
    </submittedName>
</protein>
<evidence type="ECO:0000259" key="1">
    <source>
        <dbReference type="Pfam" id="PF16363"/>
    </source>
</evidence>
<name>A0A081C545_VECG1</name>
<dbReference type="SUPFAM" id="SSF51735">
    <property type="entry name" value="NAD(P)-binding Rossmann-fold domains"/>
    <property type="match status" value="1"/>
</dbReference>
<accession>A0A081C545</accession>
<keyword evidence="3" id="KW-1185">Reference proteome</keyword>
<dbReference type="AlphaFoldDB" id="A0A081C545"/>
<dbReference type="Pfam" id="PF16363">
    <property type="entry name" value="GDP_Man_Dehyd"/>
    <property type="match status" value="1"/>
</dbReference>
<dbReference type="Gene3D" id="3.90.25.10">
    <property type="entry name" value="UDP-galactose 4-epimerase, domain 1"/>
    <property type="match status" value="1"/>
</dbReference>
<dbReference type="HOGENOM" id="CLU_007383_1_7_0"/>
<evidence type="ECO:0000313" key="3">
    <source>
        <dbReference type="Proteomes" id="UP000030661"/>
    </source>
</evidence>
<dbReference type="CDD" id="cd05260">
    <property type="entry name" value="GDP_MD_SDR_e"/>
    <property type="match status" value="1"/>
</dbReference>
<dbReference type="InterPro" id="IPR036291">
    <property type="entry name" value="NAD(P)-bd_dom_sf"/>
</dbReference>
<sequence length="325" mass="37232">MKTLVTGAAGFVGTHLCEYLLRRGDDVHGTYLDQAEFDRLPESLQQQVVFHQCDLSNLEQIHNIVEPGGFERVYHLAAISSVHQSWQGQDLVIRVNLYGWINLMEALRQYCPKARILMVSSGEVYGVVAENRQPIDEFQPLRPINPYADSKAAQEMFCYQYIHRYQLQIVIVRPFNHTGPRQAPSFVCPDFAKQIAAIEQGKREAVISVGNLEARRDFCDVRDVVRAYYLALETCAPGIPVNVASGSAWSIQQVLDMLLRFSTVPIEIRQDPQRLRPSDVPLMLGDSTRLHRQTGWQPEIPFEETLQSVLNYWRENRYWSVKALL</sequence>
<dbReference type="Proteomes" id="UP000030661">
    <property type="component" value="Unassembled WGS sequence"/>
</dbReference>
<evidence type="ECO:0000313" key="2">
    <source>
        <dbReference type="EMBL" id="GAK59700.1"/>
    </source>
</evidence>
<proteinExistence type="predicted"/>
<dbReference type="eggNOG" id="COG1089">
    <property type="taxonomic scope" value="Bacteria"/>
</dbReference>
<gene>
    <name evidence="2" type="ORF">U27_06685</name>
</gene>
<dbReference type="InterPro" id="IPR016040">
    <property type="entry name" value="NAD(P)-bd_dom"/>
</dbReference>
<dbReference type="EMBL" id="DF820470">
    <property type="protein sequence ID" value="GAK59700.1"/>
    <property type="molecule type" value="Genomic_DNA"/>
</dbReference>